<keyword evidence="4 6" id="KW-1133">Transmembrane helix</keyword>
<keyword evidence="3 6" id="KW-0812">Transmembrane</keyword>
<comment type="subcellular location">
    <subcellularLocation>
        <location evidence="1">Cell membrane</location>
        <topology evidence="1">Multi-pass membrane protein</topology>
    </subcellularLocation>
</comment>
<dbReference type="PANTHER" id="PTHR30572:SF18">
    <property type="entry name" value="ABC-TYPE MACROLIDE FAMILY EXPORT SYSTEM PERMEASE COMPONENT 2"/>
    <property type="match status" value="1"/>
</dbReference>
<evidence type="ECO:0000256" key="1">
    <source>
        <dbReference type="ARBA" id="ARBA00004651"/>
    </source>
</evidence>
<feature type="transmembrane region" description="Helical" evidence="6">
    <location>
        <begin position="700"/>
        <end position="724"/>
    </location>
</feature>
<dbReference type="InterPro" id="IPR003838">
    <property type="entry name" value="ABC3_permease_C"/>
</dbReference>
<protein>
    <submittedName>
        <fullName evidence="8">ABC transporter permease</fullName>
    </submittedName>
</protein>
<dbReference type="PANTHER" id="PTHR30572">
    <property type="entry name" value="MEMBRANE COMPONENT OF TRANSPORTER-RELATED"/>
    <property type="match status" value="1"/>
</dbReference>
<feature type="transmembrane region" description="Helical" evidence="6">
    <location>
        <begin position="304"/>
        <end position="329"/>
    </location>
</feature>
<reference evidence="8 9" key="1">
    <citation type="journal article" date="2022" name="Int. J. Syst. Evol. Microbiol.">
        <title>Prevotella herbatica sp. nov., a plant polysaccharide-decomposing anaerobic bacterium isolated from a methanogenic reactor.</title>
        <authorList>
            <person name="Uek A."/>
            <person name="Tonouchi A."/>
            <person name="Kaku N."/>
            <person name="Ueki K."/>
        </authorList>
    </citation>
    <scope>NUCLEOTIDE SEQUENCE [LARGE SCALE GENOMIC DNA]</scope>
    <source>
        <strain evidence="8 9">WR041</strain>
    </source>
</reference>
<evidence type="ECO:0000256" key="3">
    <source>
        <dbReference type="ARBA" id="ARBA00022692"/>
    </source>
</evidence>
<feature type="transmembrane region" description="Helical" evidence="6">
    <location>
        <begin position="349"/>
        <end position="371"/>
    </location>
</feature>
<evidence type="ECO:0000313" key="9">
    <source>
        <dbReference type="Proteomes" id="UP001319045"/>
    </source>
</evidence>
<dbReference type="Proteomes" id="UP001319045">
    <property type="component" value="Chromosome"/>
</dbReference>
<feature type="transmembrane region" description="Helical" evidence="6">
    <location>
        <begin position="198"/>
        <end position="225"/>
    </location>
</feature>
<dbReference type="EMBL" id="AP024484">
    <property type="protein sequence ID" value="BCS85329.1"/>
    <property type="molecule type" value="Genomic_DNA"/>
</dbReference>
<dbReference type="InterPro" id="IPR050250">
    <property type="entry name" value="Macrolide_Exporter_MacB"/>
</dbReference>
<evidence type="ECO:0000256" key="5">
    <source>
        <dbReference type="ARBA" id="ARBA00023136"/>
    </source>
</evidence>
<accession>A0ABN6EHM3</accession>
<organism evidence="8 9">
    <name type="scientific">Prevotella herbatica</name>
    <dbReference type="NCBI Taxonomy" id="2801997"/>
    <lineage>
        <taxon>Bacteria</taxon>
        <taxon>Pseudomonadati</taxon>
        <taxon>Bacteroidota</taxon>
        <taxon>Bacteroidia</taxon>
        <taxon>Bacteroidales</taxon>
        <taxon>Prevotellaceae</taxon>
        <taxon>Prevotella</taxon>
    </lineage>
</organism>
<feature type="transmembrane region" description="Helical" evidence="6">
    <location>
        <begin position="246"/>
        <end position="274"/>
    </location>
</feature>
<keyword evidence="9" id="KW-1185">Reference proteome</keyword>
<evidence type="ECO:0000259" key="7">
    <source>
        <dbReference type="Pfam" id="PF02687"/>
    </source>
</evidence>
<dbReference type="Pfam" id="PF02687">
    <property type="entry name" value="FtsX"/>
    <property type="match status" value="1"/>
</dbReference>
<feature type="transmembrane region" description="Helical" evidence="6">
    <location>
        <begin position="672"/>
        <end position="694"/>
    </location>
</feature>
<evidence type="ECO:0000313" key="8">
    <source>
        <dbReference type="EMBL" id="BCS85329.1"/>
    </source>
</evidence>
<gene>
    <name evidence="8" type="ORF">prwr041_12220</name>
</gene>
<keyword evidence="5 6" id="KW-0472">Membrane</keyword>
<feature type="transmembrane region" description="Helical" evidence="6">
    <location>
        <begin position="602"/>
        <end position="633"/>
    </location>
</feature>
<evidence type="ECO:0000256" key="4">
    <source>
        <dbReference type="ARBA" id="ARBA00022989"/>
    </source>
</evidence>
<keyword evidence="2" id="KW-1003">Cell membrane</keyword>
<sequence>MRGDTATTTGNLKKLQQFSTVKSLVYSTYESRCYFKIKDYKGNVHSFTGTFRYVSPNWLERNHFTSAITGKKFGKLKNGTAILSYRKYDQFFTHKADSIGYEVLNFEKPRKIDDVIDITNYTDADEGLYIVNDGRNQYPLEKSRNGDTVYYSALYISNLEVLLKDGVSQKQFTKEAAQKIPRDKLSIFPQYRDNMCRLAVICTFALFLGASILIIGLTGYLKIQLQMFHIRKREMTLRRCNGAKPIHLIMLLTTELFITFIFVLICAICLTIGFDEYMVPKMAFTEIGYKIYPDIFSLFKIETWVAIITLIISLLIIWISVLKVAHFSFRKSSCKSYNHKSRWKNAMQVVQFFVTTIVFFFVLITSIALILNYHNYQFVGDIDQYKQVARITSFDVNELDKLPSVKHVGRLAKLDYSYKYKGVGDSIPAMSYSPSSEIKYDSTRAACVLDPALLKLMNIKIEKNISSKVDINGKTISTLPVYVFPTEAVQVSKQLGITAKPSGFVILQKRKYVKLGYAPLLDIYRMTGRLFNLYIVRPQISASTIINMANADRINYDELETLAFPKDGKYEMMCTEINKLRHQVIKQSPTHIDTNISSAYEYWFYGLAIIRFQLQFCFALVLISLVSIILTVYSSITLETRERQKEMAIRKVNGAKAHDIAKQLCRPYIKNLLIAFMLTGFIGLSVVILFVLHHNYHSDAMILALADYFISILTITIVTAVTIWQKVYKIARISPADIIKKE</sequence>
<proteinExistence type="predicted"/>
<evidence type="ECO:0000256" key="6">
    <source>
        <dbReference type="SAM" id="Phobius"/>
    </source>
</evidence>
<evidence type="ECO:0000256" key="2">
    <source>
        <dbReference type="ARBA" id="ARBA00022475"/>
    </source>
</evidence>
<feature type="domain" description="ABC3 transporter permease C-terminal" evidence="7">
    <location>
        <begin position="619"/>
        <end position="735"/>
    </location>
</feature>
<name>A0ABN6EHM3_9BACT</name>